<dbReference type="Gene3D" id="3.20.20.80">
    <property type="entry name" value="Glycosidases"/>
    <property type="match status" value="1"/>
</dbReference>
<sequence length="471" mass="53708">MMRNAVIFVFFLLCNLILFSQDQIEVKVLKLSGDIPNGKISVQKIANSSNPISKKRPSKIKLYPNIEFQTIEGIGGAFNEIGGEALMSLPKVLQDQVMGNLFNPQHGAGFSFSRTAVGSSDFGLEAYSYSEIAEDYNMKHFSIKREETSVIPYIQKAFVQNPKLKLFASPWSPPAWMKYSGYMDRGDEFKEKNRLKDEPNIYEAYALYFVKYITAYAKKGITVDRLVIQNETDANTPYPSNEMPISQMSKFVKTYLRPQFKLNKINTEIWAGTFRTAAGQLDMIELAANTEDRVLFDGIGIQYTHPQYIEQVRELFPAVKIMHTESKCYNGNNTWEQASSRLNEVASYLNNGSPNFCYWNMILNETTESGWNWKQNSLININRQTKEVSYNPDFAVMAFLSKYLVPGAKRIANFSKNSLISVKYNNQIYVLVQNDNQDTQVYECQIESNKPQSVEVPGQSLAVLIIKNNKK</sequence>
<name>A0ABV5FD26_9FLAO</name>
<evidence type="ECO:0000256" key="1">
    <source>
        <dbReference type="ARBA" id="ARBA00005382"/>
    </source>
</evidence>
<protein>
    <recommendedName>
        <fullName evidence="5">Glycosyl hydrolase family 30 TIM-barrel domain-containing protein</fullName>
    </recommendedName>
</protein>
<dbReference type="PRINTS" id="PR00843">
    <property type="entry name" value="GLHYDRLASE30"/>
</dbReference>
<comment type="similarity">
    <text evidence="1 4">Belongs to the glycosyl hydrolase 30 family.</text>
</comment>
<evidence type="ECO:0000256" key="3">
    <source>
        <dbReference type="ARBA" id="ARBA00022801"/>
    </source>
</evidence>
<keyword evidence="4" id="KW-0326">Glycosidase</keyword>
<evidence type="ECO:0000313" key="6">
    <source>
        <dbReference type="EMBL" id="MFB9057350.1"/>
    </source>
</evidence>
<dbReference type="InterPro" id="IPR001139">
    <property type="entry name" value="Glyco_hydro_30"/>
</dbReference>
<comment type="caution">
    <text evidence="6">The sequence shown here is derived from an EMBL/GenBank/DDBJ whole genome shotgun (WGS) entry which is preliminary data.</text>
</comment>
<dbReference type="Pfam" id="PF02055">
    <property type="entry name" value="Glyco_hydro_30"/>
    <property type="match status" value="1"/>
</dbReference>
<dbReference type="RefSeq" id="WP_379861575.1">
    <property type="nucleotide sequence ID" value="NZ_JBHMFC010000074.1"/>
</dbReference>
<keyword evidence="7" id="KW-1185">Reference proteome</keyword>
<evidence type="ECO:0000256" key="2">
    <source>
        <dbReference type="ARBA" id="ARBA00022729"/>
    </source>
</evidence>
<organism evidence="6 7">
    <name type="scientific">Mariniflexile ostreae</name>
    <dbReference type="NCBI Taxonomy" id="1520892"/>
    <lineage>
        <taxon>Bacteria</taxon>
        <taxon>Pseudomonadati</taxon>
        <taxon>Bacteroidota</taxon>
        <taxon>Flavobacteriia</taxon>
        <taxon>Flavobacteriales</taxon>
        <taxon>Flavobacteriaceae</taxon>
        <taxon>Mariniflexile</taxon>
    </lineage>
</organism>
<keyword evidence="2" id="KW-0732">Signal</keyword>
<accession>A0ABV5FD26</accession>
<dbReference type="Proteomes" id="UP001589585">
    <property type="component" value="Unassembled WGS sequence"/>
</dbReference>
<evidence type="ECO:0000313" key="7">
    <source>
        <dbReference type="Proteomes" id="UP001589585"/>
    </source>
</evidence>
<dbReference type="PANTHER" id="PTHR11069:SF23">
    <property type="entry name" value="LYSOSOMAL ACID GLUCOSYLCERAMIDASE"/>
    <property type="match status" value="1"/>
</dbReference>
<dbReference type="InterPro" id="IPR017853">
    <property type="entry name" value="GH"/>
</dbReference>
<gene>
    <name evidence="6" type="ORF">ACFFU9_11430</name>
</gene>
<feature type="domain" description="Glycosyl hydrolase family 30 TIM-barrel" evidence="5">
    <location>
        <begin position="71"/>
        <end position="403"/>
    </location>
</feature>
<evidence type="ECO:0000256" key="4">
    <source>
        <dbReference type="RuleBase" id="RU361188"/>
    </source>
</evidence>
<dbReference type="InterPro" id="IPR033453">
    <property type="entry name" value="Glyco_hydro_30_TIM-barrel"/>
</dbReference>
<dbReference type="SUPFAM" id="SSF51445">
    <property type="entry name" value="(Trans)glycosidases"/>
    <property type="match status" value="1"/>
</dbReference>
<reference evidence="6 7" key="1">
    <citation type="submission" date="2024-09" db="EMBL/GenBank/DDBJ databases">
        <authorList>
            <person name="Sun Q."/>
            <person name="Mori K."/>
        </authorList>
    </citation>
    <scope>NUCLEOTIDE SEQUENCE [LARGE SCALE GENOMIC DNA]</scope>
    <source>
        <strain evidence="6 7">CECT 8622</strain>
    </source>
</reference>
<evidence type="ECO:0000259" key="5">
    <source>
        <dbReference type="Pfam" id="PF02055"/>
    </source>
</evidence>
<proteinExistence type="inferred from homology"/>
<dbReference type="PANTHER" id="PTHR11069">
    <property type="entry name" value="GLUCOSYLCERAMIDASE"/>
    <property type="match status" value="1"/>
</dbReference>
<keyword evidence="3 4" id="KW-0378">Hydrolase</keyword>
<dbReference type="EMBL" id="JBHMFC010000074">
    <property type="protein sequence ID" value="MFB9057350.1"/>
    <property type="molecule type" value="Genomic_DNA"/>
</dbReference>